<name>A0A3M7PWB8_BRAPC</name>
<keyword evidence="2" id="KW-1185">Reference proteome</keyword>
<feature type="non-terminal residue" evidence="1">
    <location>
        <position position="47"/>
    </location>
</feature>
<dbReference type="EMBL" id="REGN01008545">
    <property type="protein sequence ID" value="RNA03313.1"/>
    <property type="molecule type" value="Genomic_DNA"/>
</dbReference>
<accession>A0A3M7PWB8</accession>
<evidence type="ECO:0000313" key="2">
    <source>
        <dbReference type="Proteomes" id="UP000276133"/>
    </source>
</evidence>
<dbReference type="AlphaFoldDB" id="A0A3M7PWB8"/>
<proteinExistence type="predicted"/>
<reference evidence="1 2" key="1">
    <citation type="journal article" date="2018" name="Sci. Rep.">
        <title>Genomic signatures of local adaptation to the degree of environmental predictability in rotifers.</title>
        <authorList>
            <person name="Franch-Gras L."/>
            <person name="Hahn C."/>
            <person name="Garcia-Roger E.M."/>
            <person name="Carmona M.J."/>
            <person name="Serra M."/>
            <person name="Gomez A."/>
        </authorList>
    </citation>
    <scope>NUCLEOTIDE SEQUENCE [LARGE SCALE GENOMIC DNA]</scope>
    <source>
        <strain evidence="1">HYR1</strain>
    </source>
</reference>
<evidence type="ECO:0000313" key="1">
    <source>
        <dbReference type="EMBL" id="RNA03313.1"/>
    </source>
</evidence>
<organism evidence="1 2">
    <name type="scientific">Brachionus plicatilis</name>
    <name type="common">Marine rotifer</name>
    <name type="synonym">Brachionus muelleri</name>
    <dbReference type="NCBI Taxonomy" id="10195"/>
    <lineage>
        <taxon>Eukaryota</taxon>
        <taxon>Metazoa</taxon>
        <taxon>Spiralia</taxon>
        <taxon>Gnathifera</taxon>
        <taxon>Rotifera</taxon>
        <taxon>Eurotatoria</taxon>
        <taxon>Monogononta</taxon>
        <taxon>Pseudotrocha</taxon>
        <taxon>Ploima</taxon>
        <taxon>Brachionidae</taxon>
        <taxon>Brachionus</taxon>
    </lineage>
</organism>
<comment type="caution">
    <text evidence="1">The sequence shown here is derived from an EMBL/GenBank/DDBJ whole genome shotgun (WGS) entry which is preliminary data.</text>
</comment>
<sequence length="47" mass="5468">MLYSLFSSMLLLNRLVIQKHMSTPIDLVIPLTWIGINHTIKIFVLSR</sequence>
<protein>
    <submittedName>
        <fullName evidence="1">Uncharacterized protein</fullName>
    </submittedName>
</protein>
<dbReference type="Proteomes" id="UP000276133">
    <property type="component" value="Unassembled WGS sequence"/>
</dbReference>
<gene>
    <name evidence="1" type="ORF">BpHYR1_029041</name>
</gene>